<dbReference type="Proteomes" id="UP001150581">
    <property type="component" value="Unassembled WGS sequence"/>
</dbReference>
<keyword evidence="1" id="KW-0418">Kinase</keyword>
<reference evidence="1" key="1">
    <citation type="submission" date="2022-07" db="EMBL/GenBank/DDBJ databases">
        <title>Phylogenomic reconstructions and comparative analyses of Kickxellomycotina fungi.</title>
        <authorList>
            <person name="Reynolds N.K."/>
            <person name="Stajich J.E."/>
            <person name="Barry K."/>
            <person name="Grigoriev I.V."/>
            <person name="Crous P."/>
            <person name="Smith M.E."/>
        </authorList>
    </citation>
    <scope>NUCLEOTIDE SEQUENCE</scope>
    <source>
        <strain evidence="1">Benny 63K</strain>
    </source>
</reference>
<evidence type="ECO:0000313" key="1">
    <source>
        <dbReference type="EMBL" id="KAJ1898261.1"/>
    </source>
</evidence>
<comment type="caution">
    <text evidence="1">The sequence shown here is derived from an EMBL/GenBank/DDBJ whole genome shotgun (WGS) entry which is preliminary data.</text>
</comment>
<evidence type="ECO:0000313" key="2">
    <source>
        <dbReference type="Proteomes" id="UP001150581"/>
    </source>
</evidence>
<name>A0ACC1IPA9_9FUNG</name>
<dbReference type="EC" id="2.7.11.25" evidence="1"/>
<organism evidence="1 2">
    <name type="scientific">Kickxella alabastrina</name>
    <dbReference type="NCBI Taxonomy" id="61397"/>
    <lineage>
        <taxon>Eukaryota</taxon>
        <taxon>Fungi</taxon>
        <taxon>Fungi incertae sedis</taxon>
        <taxon>Zoopagomycota</taxon>
        <taxon>Kickxellomycotina</taxon>
        <taxon>Kickxellomycetes</taxon>
        <taxon>Kickxellales</taxon>
        <taxon>Kickxellaceae</taxon>
        <taxon>Kickxella</taxon>
    </lineage>
</organism>
<sequence>MAQQFSLPGSLSAASNSQILSQPLQPLRPPRPSWTVRRDDPQPMYARQQVQLTTNGMVAVPRVRPTPAPLPPLLAPQHQPAVMSAAGAAVRPLDPAQQLLNTQKEAGTVHPVSFSINTGLLPVSDQQQQQQQALSRQWASQQRTGSGTSPQSPYRDGQNSADRVLWYVGSSTYRSRNSAHVDFDELHLVRPAQLTWSPTPQQQQQRSTGPCAQQQSVVSRRRSAVIEVFDDLLITPEPVAQEHPALAGPIAVTTGRGPPLAGQQRSHPPPPSPATDSLSSMTLPARYHGTNHPHSPYYAHGTSAATASFNYRPGTAPTSSPTAPRSARPHEPIRDTGLATTGGKYNQTHPSRTSAAQMRSRRGIGGMFFDIAPLKKKNSVARNRRISLSPVLSALQPGNYHIANLLDGDMDESSDDSSTGRRNLPPSAPVVSRPQTAPQHADAVASVSLAAQSALPAAINTALLKRELGVAAPCDTGDSTVTPLSVVNVLLGIDSSTTSPSHTSWDSRASDSGLRNFAEHARTRGPLEDFSSEPIREETVIFDAESIASDQECVAADNDDNVVLDLIEHAALIEEALYRNTKSMDFWDAEEVDDGLPSPIIFDAEEIDGESDGALDIFDAEEVDDGDDNASSVHIDAYETESIFSMGDYHQDQPLEQPALEQISLEAPLEQQQQQIVDQPSVEKDDDPALAAVAVVQPMPFRDVNESDLSATLSPQQPRMAATFKVKGVRHVLSYGADFDKTAATLLSSIKSDIARKAAAVTGSGSGGGGGGGGGGSSSNSGSVGGVNSSGSGGGKPIPSVASIAAAIEYHQKKQKKPDEPAPAPILEQLHPKHTSRFSGLFGFGPRSQKHVLPMPPPDLPPPAPSKDPLKVHTGGVAGLRVVTDFHSLRGSPAQQANDTPSSDGKKSASPSALHKRWRVPFRTAKTNASGGDMGTASTAMSNVADCGNNEDEVVSLLTPRSAARRSRYRAGTTSDIESPQGTAMLLATVFGERPSSMVESGSSGSGSGSSSQSTPIGRVAQMQVPGFSQTRSARILQAGTLPLPARVRFQGIVRDGGGSASGSDSETVLAIPFGRAAYAPPMSTPEILPLTAGSESDGRSFVTASPGILMARPESHLGTPKPIEKANSWTLMFFNKEFVVEPPSTPATLINESFAEPTTDEPTVDEPTEDDELWGGRAPSMTLDDDLEAADIRADFAEQHNDEDDAKSVSSSIRTLPSTMRFTRGMRATLLERRPSQNVRGRPTADAIGEQLDEYFPDHDLDKPIVQSVVLGDDGLLMPNHQYHIILNEEEANAAAAVNAAAVAVTNTESSFANQPWQQQQQFQQQQEYQQYQEEEVQHPRPPEDNSLESSGELPGVGVGRRKSVRMLVQETRQQRKRQQRSRYQQPGRLQDIAAPLPFETVLEATDPVLSSLPMPMPSITSSIELPSAPTQQQPPPILRRKSTKLWGCIPEEIRPREQYQQPLSANNNEIVRRALSLLRKPESDPQAEKAIVEAAIKSGDGSSIGSTRAHFVYERARQEQQQQHGLEQHGSGQTGQDALAKVKLQPITIQWIKGKLIGKGSFGHVHVAINAATGEVIAVKQIRLPKSLCAAKSGAQKGRNAGQLEEAIRMMYTEVELLKDLDHENIVQLLGFEVVSDVISMFLEYVSGGTVHSLVQQHGPLPESVVHSFLRQIVAGLGYLHDRGILHRDIKGANILVDETGTCKISDFGISRKADHSSLAAIFGGSEQPAARGRIIGTVPFMAPEVARASRYTAAADIWSLGCVVVQMWSGRQPWDELQEPQVFFKLGRGEAPPIPDDLTEAGLEFCKNCFAADPLQRWAADELAQLSFAQIAKDYEYPYYTAAAASSSTHNSGYWQ</sequence>
<protein>
    <submittedName>
        <fullName evidence="1">Mitogen-activated protein kinase kinase kinase</fullName>
        <ecNumber evidence="1">2.7.11.25</ecNumber>
    </submittedName>
</protein>
<keyword evidence="2" id="KW-1185">Reference proteome</keyword>
<proteinExistence type="predicted"/>
<accession>A0ACC1IPA9</accession>
<keyword evidence="1" id="KW-0808">Transferase</keyword>
<dbReference type="EMBL" id="JANBPG010000253">
    <property type="protein sequence ID" value="KAJ1898261.1"/>
    <property type="molecule type" value="Genomic_DNA"/>
</dbReference>
<gene>
    <name evidence="1" type="primary">BCK1</name>
    <name evidence="1" type="ORF">LPJ66_002863</name>
</gene>